<comment type="caution">
    <text evidence="2">The sequence shown here is derived from an EMBL/GenBank/DDBJ whole genome shotgun (WGS) entry which is preliminary data.</text>
</comment>
<organism evidence="2 3">
    <name type="scientific">Bifidobacterium avesanii</name>
    <dbReference type="NCBI Taxonomy" id="1798157"/>
    <lineage>
        <taxon>Bacteria</taxon>
        <taxon>Bacillati</taxon>
        <taxon>Actinomycetota</taxon>
        <taxon>Actinomycetes</taxon>
        <taxon>Bifidobacteriales</taxon>
        <taxon>Bifidobacteriaceae</taxon>
        <taxon>Bifidobacterium</taxon>
    </lineage>
</organism>
<dbReference type="SUPFAM" id="SSF51556">
    <property type="entry name" value="Metallo-dependent hydrolases"/>
    <property type="match status" value="1"/>
</dbReference>
<evidence type="ECO:0000313" key="2">
    <source>
        <dbReference type="EMBL" id="NEG79021.1"/>
    </source>
</evidence>
<name>A0A7K3TIX1_9BIFI</name>
<dbReference type="Gene3D" id="2.30.40.10">
    <property type="entry name" value="Urease, subunit C, domain 1"/>
    <property type="match status" value="1"/>
</dbReference>
<dbReference type="PANTHER" id="PTHR32027:SF9">
    <property type="entry name" value="BLL3847 PROTEIN"/>
    <property type="match status" value="1"/>
</dbReference>
<sequence>MRVDDLQVGDTISGFANATDVRDRPLSLSIANGVVTADETYAGSPRPDASGWAALPPMADVHAHIDKALTWNEAGRPQGSLEDACACWFRFAPTLTDEQIVVRAERALRKYIAAGVTALRSHANFGLGKDPLANAKALVYLKNKYKDLIDLQIVALSHDGLPVETVREAIKAGVDLVGGAPHLSEHPVEDLNRLLDVAEEFGVGADMHTDETLDPGMLTILDYAKRVRDWDPSLIRSAGHCVSLSVQPLDKLDDILEVAREAGITIITNPQTNLFLQGWDHPVATPRGITPINRIRKHGITVAAGGDNMQDPFNPFGRGDMLEMVSLMVVAGHVDPVDAYLIASEEGRKVMHLPPASLQTGQTADFVLIKGQTLSGIIASGGPDRIVVRRGKVIAKTTSTAQILDL</sequence>
<evidence type="ECO:0000259" key="1">
    <source>
        <dbReference type="Pfam" id="PF07969"/>
    </source>
</evidence>
<dbReference type="Gene3D" id="3.20.20.140">
    <property type="entry name" value="Metal-dependent hydrolases"/>
    <property type="match status" value="1"/>
</dbReference>
<dbReference type="GO" id="GO:0016814">
    <property type="term" value="F:hydrolase activity, acting on carbon-nitrogen (but not peptide) bonds, in cyclic amidines"/>
    <property type="evidence" value="ECO:0007669"/>
    <property type="project" value="TreeGrafter"/>
</dbReference>
<dbReference type="RefSeq" id="WP_152350392.1">
    <property type="nucleotide sequence ID" value="NZ_WBSN01000008.1"/>
</dbReference>
<dbReference type="AlphaFoldDB" id="A0A7K3TIX1"/>
<dbReference type="InterPro" id="IPR013108">
    <property type="entry name" value="Amidohydro_3"/>
</dbReference>
<keyword evidence="2" id="KW-0378">Hydrolase</keyword>
<dbReference type="Pfam" id="PF07969">
    <property type="entry name" value="Amidohydro_3"/>
    <property type="match status" value="1"/>
</dbReference>
<dbReference type="Proteomes" id="UP000469763">
    <property type="component" value="Unassembled WGS sequence"/>
</dbReference>
<gene>
    <name evidence="2" type="ORF">GFD22_08595</name>
</gene>
<reference evidence="2 3" key="1">
    <citation type="submission" date="2019-10" db="EMBL/GenBank/DDBJ databases">
        <title>Bifidobacterium from non-human primates.</title>
        <authorList>
            <person name="Modesto M."/>
        </authorList>
    </citation>
    <scope>NUCLEOTIDE SEQUENCE [LARGE SCALE GENOMIC DNA]</scope>
    <source>
        <strain evidence="2 3">TREC</strain>
    </source>
</reference>
<protein>
    <submittedName>
        <fullName evidence="2">Amidohydrolase family protein</fullName>
    </submittedName>
</protein>
<keyword evidence="3" id="KW-1185">Reference proteome</keyword>
<dbReference type="InterPro" id="IPR052349">
    <property type="entry name" value="Metallo-hydrolase_Enzymes"/>
</dbReference>
<dbReference type="OrthoDB" id="3366604at2"/>
<proteinExistence type="predicted"/>
<dbReference type="InterPro" id="IPR032466">
    <property type="entry name" value="Metal_Hydrolase"/>
</dbReference>
<feature type="domain" description="Amidohydrolase 3" evidence="1">
    <location>
        <begin position="150"/>
        <end position="370"/>
    </location>
</feature>
<dbReference type="InterPro" id="IPR011059">
    <property type="entry name" value="Metal-dep_hydrolase_composite"/>
</dbReference>
<dbReference type="EMBL" id="WHZY01000015">
    <property type="protein sequence ID" value="NEG79021.1"/>
    <property type="molecule type" value="Genomic_DNA"/>
</dbReference>
<accession>A0A7K3TIX1</accession>
<evidence type="ECO:0000313" key="3">
    <source>
        <dbReference type="Proteomes" id="UP000469763"/>
    </source>
</evidence>
<dbReference type="PANTHER" id="PTHR32027">
    <property type="entry name" value="CYTOSINE DEAMINASE"/>
    <property type="match status" value="1"/>
</dbReference>